<organism evidence="4">
    <name type="scientific">Rhizophora mucronata</name>
    <name type="common">Asiatic mangrove</name>
    <dbReference type="NCBI Taxonomy" id="61149"/>
    <lineage>
        <taxon>Eukaryota</taxon>
        <taxon>Viridiplantae</taxon>
        <taxon>Streptophyta</taxon>
        <taxon>Embryophyta</taxon>
        <taxon>Tracheophyta</taxon>
        <taxon>Spermatophyta</taxon>
        <taxon>Magnoliopsida</taxon>
        <taxon>eudicotyledons</taxon>
        <taxon>Gunneridae</taxon>
        <taxon>Pentapetalae</taxon>
        <taxon>rosids</taxon>
        <taxon>fabids</taxon>
        <taxon>Malpighiales</taxon>
        <taxon>Rhizophoraceae</taxon>
        <taxon>Rhizophora</taxon>
    </lineage>
</organism>
<dbReference type="Pfam" id="PF00416">
    <property type="entry name" value="Ribosomal_S13"/>
    <property type="match status" value="1"/>
</dbReference>
<dbReference type="GO" id="GO:0006412">
    <property type="term" value="P:translation"/>
    <property type="evidence" value="ECO:0007669"/>
    <property type="project" value="InterPro"/>
</dbReference>
<evidence type="ECO:0000313" key="4">
    <source>
        <dbReference type="EMBL" id="MBW88221.1"/>
    </source>
</evidence>
<proteinExistence type="inferred from homology"/>
<dbReference type="GO" id="GO:0003723">
    <property type="term" value="F:RNA binding"/>
    <property type="evidence" value="ECO:0007669"/>
    <property type="project" value="InterPro"/>
</dbReference>
<dbReference type="AlphaFoldDB" id="A0A2P2J3Y5"/>
<evidence type="ECO:0000256" key="2">
    <source>
        <dbReference type="ARBA" id="ARBA00022980"/>
    </source>
</evidence>
<dbReference type="PANTHER" id="PTHR10871:SF28">
    <property type="entry name" value="SMALL RIBOSOMAL SUBUNIT PROTEIN US13M"/>
    <property type="match status" value="1"/>
</dbReference>
<dbReference type="EMBL" id="GGEC01007738">
    <property type="protein sequence ID" value="MBW88221.1"/>
    <property type="molecule type" value="Transcribed_RNA"/>
</dbReference>
<dbReference type="GO" id="GO:0003735">
    <property type="term" value="F:structural constituent of ribosome"/>
    <property type="evidence" value="ECO:0007669"/>
    <property type="project" value="InterPro"/>
</dbReference>
<dbReference type="Gene3D" id="1.10.8.50">
    <property type="match status" value="1"/>
</dbReference>
<evidence type="ECO:0000256" key="3">
    <source>
        <dbReference type="ARBA" id="ARBA00023274"/>
    </source>
</evidence>
<dbReference type="InterPro" id="IPR010979">
    <property type="entry name" value="Ribosomal_uS13-like_H2TH"/>
</dbReference>
<evidence type="ECO:0000256" key="1">
    <source>
        <dbReference type="ARBA" id="ARBA00008080"/>
    </source>
</evidence>
<dbReference type="SUPFAM" id="SSF46946">
    <property type="entry name" value="S13-like H2TH domain"/>
    <property type="match status" value="1"/>
</dbReference>
<dbReference type="PROSITE" id="PS50159">
    <property type="entry name" value="RIBOSOMAL_S13_2"/>
    <property type="match status" value="1"/>
</dbReference>
<dbReference type="GO" id="GO:0005739">
    <property type="term" value="C:mitochondrion"/>
    <property type="evidence" value="ECO:0007669"/>
    <property type="project" value="TreeGrafter"/>
</dbReference>
<keyword evidence="3" id="KW-0687">Ribonucleoprotein</keyword>
<dbReference type="PANTHER" id="PTHR10871">
    <property type="entry name" value="30S RIBOSOMAL PROTEIN S13/40S RIBOSOMAL PROTEIN S18"/>
    <property type="match status" value="1"/>
</dbReference>
<name>A0A2P2J3Y5_RHIMU</name>
<dbReference type="InterPro" id="IPR027437">
    <property type="entry name" value="Rbsml_uS13_C"/>
</dbReference>
<dbReference type="HAMAP" id="MF_01315">
    <property type="entry name" value="Ribosomal_uS13"/>
    <property type="match status" value="1"/>
</dbReference>
<sequence>MLRAHVGLLADIGHRLLQNVAFHCQRVQCLRVGNTMIPDHKRIEIALQHIHGIGRRRAHQILCQLGVGNRPTRDLTATEINLLKDEVSKYLTAGDLKRVVESDIKKLADIQCYRGYRHACMLPCRGQRTKTNARTMKEHRRRGIGNWERSQALAQNMEKYQEREQGR</sequence>
<accession>A0A2P2J3Y5</accession>
<protein>
    <submittedName>
        <fullName evidence="4">Uncharacterized protein</fullName>
    </submittedName>
</protein>
<reference evidence="4" key="1">
    <citation type="submission" date="2018-02" db="EMBL/GenBank/DDBJ databases">
        <title>Rhizophora mucronata_Transcriptome.</title>
        <authorList>
            <person name="Meera S.P."/>
            <person name="Sreeshan A."/>
            <person name="Augustine A."/>
        </authorList>
    </citation>
    <scope>NUCLEOTIDE SEQUENCE</scope>
    <source>
        <tissue evidence="4">Leaf</tissue>
    </source>
</reference>
<keyword evidence="2" id="KW-0689">Ribosomal protein</keyword>
<dbReference type="Gene3D" id="4.10.910.10">
    <property type="entry name" value="30s ribosomal protein s13, domain 2"/>
    <property type="match status" value="1"/>
</dbReference>
<dbReference type="FunFam" id="1.10.8.50:FF:000001">
    <property type="entry name" value="30S ribosomal protein S13"/>
    <property type="match status" value="1"/>
</dbReference>
<comment type="similarity">
    <text evidence="1">Belongs to the universal ribosomal protein uS13 family.</text>
</comment>
<dbReference type="InterPro" id="IPR001892">
    <property type="entry name" value="Ribosomal_uS13"/>
</dbReference>
<dbReference type="GO" id="GO:0015935">
    <property type="term" value="C:small ribosomal subunit"/>
    <property type="evidence" value="ECO:0007669"/>
    <property type="project" value="TreeGrafter"/>
</dbReference>